<reference evidence="3 4" key="1">
    <citation type="journal article" date="2016" name="Nat. Commun.">
        <title>Thousands of microbial genomes shed light on interconnected biogeochemical processes in an aquifer system.</title>
        <authorList>
            <person name="Anantharaman K."/>
            <person name="Brown C.T."/>
            <person name="Hug L.A."/>
            <person name="Sharon I."/>
            <person name="Castelle C.J."/>
            <person name="Probst A.J."/>
            <person name="Thomas B.C."/>
            <person name="Singh A."/>
            <person name="Wilkins M.J."/>
            <person name="Karaoz U."/>
            <person name="Brodie E.L."/>
            <person name="Williams K.H."/>
            <person name="Hubbard S.S."/>
            <person name="Banfield J.F."/>
        </authorList>
    </citation>
    <scope>NUCLEOTIDE SEQUENCE [LARGE SCALE GENOMIC DNA]</scope>
</reference>
<evidence type="ECO:0000313" key="3">
    <source>
        <dbReference type="EMBL" id="OGL88945.1"/>
    </source>
</evidence>
<feature type="domain" description="CBS" evidence="2">
    <location>
        <begin position="347"/>
        <end position="406"/>
    </location>
</feature>
<dbReference type="Gene3D" id="3.10.580.10">
    <property type="entry name" value="CBS-domain"/>
    <property type="match status" value="1"/>
</dbReference>
<dbReference type="SMART" id="SM00924">
    <property type="entry name" value="MgtE_N"/>
    <property type="match status" value="1"/>
</dbReference>
<comment type="caution">
    <text evidence="3">The sequence shown here is derived from an EMBL/GenBank/DDBJ whole genome shotgun (WGS) entry which is preliminary data.</text>
</comment>
<evidence type="ECO:0000256" key="1">
    <source>
        <dbReference type="PROSITE-ProRule" id="PRU00703"/>
    </source>
</evidence>
<dbReference type="AlphaFoldDB" id="A0A1F7VEP9"/>
<organism evidence="3 4">
    <name type="scientific">Candidatus Uhrbacteria bacterium RIFCSPLOWO2_02_FULL_49_11</name>
    <dbReference type="NCBI Taxonomy" id="1802409"/>
    <lineage>
        <taxon>Bacteria</taxon>
        <taxon>Candidatus Uhriibacteriota</taxon>
    </lineage>
</organism>
<dbReference type="SUPFAM" id="SSF54631">
    <property type="entry name" value="CBS-domain pair"/>
    <property type="match status" value="1"/>
</dbReference>
<dbReference type="PANTHER" id="PTHR43773:SF1">
    <property type="entry name" value="MAGNESIUM TRANSPORTER MGTE"/>
    <property type="match status" value="1"/>
</dbReference>
<protein>
    <recommendedName>
        <fullName evidence="2">CBS domain-containing protein</fullName>
    </recommendedName>
</protein>
<dbReference type="EMBL" id="MGER01000005">
    <property type="protein sequence ID" value="OGL88945.1"/>
    <property type="molecule type" value="Genomic_DNA"/>
</dbReference>
<dbReference type="InterPro" id="IPR006668">
    <property type="entry name" value="Mg_transptr_MgtE_intracell_dom"/>
</dbReference>
<keyword evidence="1" id="KW-0129">CBS domain</keyword>
<dbReference type="CDD" id="cd04606">
    <property type="entry name" value="CBS_pair_Mg_transporter"/>
    <property type="match status" value="1"/>
</dbReference>
<dbReference type="InterPro" id="IPR038076">
    <property type="entry name" value="MgtE_N_sf"/>
</dbReference>
<dbReference type="Gene3D" id="1.25.60.10">
    <property type="entry name" value="MgtE N-terminal domain-like"/>
    <property type="match status" value="1"/>
</dbReference>
<dbReference type="GO" id="GO:0016020">
    <property type="term" value="C:membrane"/>
    <property type="evidence" value="ECO:0007669"/>
    <property type="project" value="InterPro"/>
</dbReference>
<dbReference type="InterPro" id="IPR046342">
    <property type="entry name" value="CBS_dom_sf"/>
</dbReference>
<accession>A0A1F7VEP9</accession>
<dbReference type="SMART" id="SM00116">
    <property type="entry name" value="CBS"/>
    <property type="match status" value="2"/>
</dbReference>
<dbReference type="InterPro" id="IPR000644">
    <property type="entry name" value="CBS_dom"/>
</dbReference>
<dbReference type="GO" id="GO:0015095">
    <property type="term" value="F:magnesium ion transmembrane transporter activity"/>
    <property type="evidence" value="ECO:0007669"/>
    <property type="project" value="InterPro"/>
</dbReference>
<dbReference type="InterPro" id="IPR006669">
    <property type="entry name" value="MgtE_transporter"/>
</dbReference>
<dbReference type="PANTHER" id="PTHR43773">
    <property type="entry name" value="MAGNESIUM TRANSPORTER MGTE"/>
    <property type="match status" value="1"/>
</dbReference>
<dbReference type="Pfam" id="PF00571">
    <property type="entry name" value="CBS"/>
    <property type="match status" value="2"/>
</dbReference>
<dbReference type="Pfam" id="PF03448">
    <property type="entry name" value="MgtE_N"/>
    <property type="match status" value="1"/>
</dbReference>
<evidence type="ECO:0000313" key="4">
    <source>
        <dbReference type="Proteomes" id="UP000178264"/>
    </source>
</evidence>
<proteinExistence type="predicted"/>
<name>A0A1F7VEP9_9BACT</name>
<sequence>MLFLSTLRNAPVYDSSFVLVGKYKDIIASVVADQYAPVKSLVVTLIKGKGELIIPWNVVENASRVGIHLSTLLTRVAPVQENGIDIRLREKVLDHQIVDITGARVVRVNDLQLGTIEGRMCVIAIDVSQKALLRRLNLDWVDLFNLIPVKLIDWRQANLVSGSVQVAALSKDVVHMHPADIATIVGDLNVNQGSELVKSLDLATAARVFEEIDPETRRILVKAMSPDKVALITDKMPLDEVVDLLKSLPAATCKELLSHLQSSRAATAERLLQYANHSAGGLMTTEFIKCSLTRTVAQVIEEIKKRSFTFRFIHYVYVVDEENRFVGVASFRRLITSDPNQTVQEVMRDRRGLKVLRPEQPLREVAVIMAKYKLFSAAVVDKKRQLLGVITMDDIMRQLVSHVYDV</sequence>
<dbReference type="Proteomes" id="UP000178264">
    <property type="component" value="Unassembled WGS sequence"/>
</dbReference>
<feature type="domain" description="CBS" evidence="2">
    <location>
        <begin position="283"/>
        <end position="345"/>
    </location>
</feature>
<dbReference type="PROSITE" id="PS51371">
    <property type="entry name" value="CBS"/>
    <property type="match status" value="2"/>
</dbReference>
<dbReference type="SUPFAM" id="SSF158791">
    <property type="entry name" value="MgtE N-terminal domain-like"/>
    <property type="match status" value="1"/>
</dbReference>
<gene>
    <name evidence="3" type="ORF">A3I42_00720</name>
</gene>
<evidence type="ECO:0000259" key="2">
    <source>
        <dbReference type="PROSITE" id="PS51371"/>
    </source>
</evidence>